<dbReference type="RefSeq" id="WP_190059347.1">
    <property type="nucleotide sequence ID" value="NZ_BMWH01000020.1"/>
</dbReference>
<dbReference type="Proteomes" id="UP000623010">
    <property type="component" value="Unassembled WGS sequence"/>
</dbReference>
<reference evidence="1" key="2">
    <citation type="submission" date="2020-09" db="EMBL/GenBank/DDBJ databases">
        <authorList>
            <person name="Sun Q."/>
            <person name="Ohkuma M."/>
        </authorList>
    </citation>
    <scope>NUCLEOTIDE SEQUENCE</scope>
    <source>
        <strain evidence="1">JCM 5016</strain>
    </source>
</reference>
<protein>
    <submittedName>
        <fullName evidence="1">Uncharacterized protein</fullName>
    </submittedName>
</protein>
<organism evidence="1 2">
    <name type="scientific">Streptomyces echinoruber</name>
    <dbReference type="NCBI Taxonomy" id="68898"/>
    <lineage>
        <taxon>Bacteria</taxon>
        <taxon>Bacillati</taxon>
        <taxon>Actinomycetota</taxon>
        <taxon>Actinomycetes</taxon>
        <taxon>Kitasatosporales</taxon>
        <taxon>Streptomycetaceae</taxon>
        <taxon>Streptomyces</taxon>
    </lineage>
</organism>
<proteinExistence type="predicted"/>
<evidence type="ECO:0000313" key="2">
    <source>
        <dbReference type="Proteomes" id="UP000623010"/>
    </source>
</evidence>
<sequence length="79" mass="8534">MIKALLRESTGAPVVVLGLSAENMTRLMADEPIVVQLAELGLKPMKVLIVGGRTEADIAAMLAEKFGPPRQTIHQEPDR</sequence>
<comment type="caution">
    <text evidence="1">The sequence shown here is derived from an EMBL/GenBank/DDBJ whole genome shotgun (WGS) entry which is preliminary data.</text>
</comment>
<reference evidence="1" key="1">
    <citation type="journal article" date="2014" name="Int. J. Syst. Evol. Microbiol.">
        <title>Complete genome sequence of Corynebacterium casei LMG S-19264T (=DSM 44701T), isolated from a smear-ripened cheese.</title>
        <authorList>
            <consortium name="US DOE Joint Genome Institute (JGI-PGF)"/>
            <person name="Walter F."/>
            <person name="Albersmeier A."/>
            <person name="Kalinowski J."/>
            <person name="Ruckert C."/>
        </authorList>
    </citation>
    <scope>NUCLEOTIDE SEQUENCE</scope>
    <source>
        <strain evidence="1">JCM 5016</strain>
    </source>
</reference>
<keyword evidence="2" id="KW-1185">Reference proteome</keyword>
<accession>A0A918VJN9</accession>
<dbReference type="AlphaFoldDB" id="A0A918VJN9"/>
<evidence type="ECO:0000313" key="1">
    <source>
        <dbReference type="EMBL" id="GHA01297.1"/>
    </source>
</evidence>
<dbReference type="EMBL" id="BMWH01000020">
    <property type="protein sequence ID" value="GHA01297.1"/>
    <property type="molecule type" value="Genomic_DNA"/>
</dbReference>
<name>A0A918VJN9_9ACTN</name>
<gene>
    <name evidence="1" type="ORF">GCM10010389_45800</name>
</gene>